<protein>
    <submittedName>
        <fullName evidence="7">Response regulator</fullName>
    </submittedName>
</protein>
<dbReference type="SUPFAM" id="SSF46689">
    <property type="entry name" value="Homeodomain-like"/>
    <property type="match status" value="2"/>
</dbReference>
<proteinExistence type="predicted"/>
<dbReference type="SUPFAM" id="SSF52172">
    <property type="entry name" value="CheY-like"/>
    <property type="match status" value="1"/>
</dbReference>
<evidence type="ECO:0000313" key="8">
    <source>
        <dbReference type="Proteomes" id="UP001589818"/>
    </source>
</evidence>
<feature type="domain" description="HTH araC/xylS-type" evidence="5">
    <location>
        <begin position="453"/>
        <end position="551"/>
    </location>
</feature>
<name>A0ABV6J9N7_9BACL</name>
<organism evidence="7 8">
    <name type="scientific">Paenibacillus mendelii</name>
    <dbReference type="NCBI Taxonomy" id="206163"/>
    <lineage>
        <taxon>Bacteria</taxon>
        <taxon>Bacillati</taxon>
        <taxon>Bacillota</taxon>
        <taxon>Bacilli</taxon>
        <taxon>Bacillales</taxon>
        <taxon>Paenibacillaceae</taxon>
        <taxon>Paenibacillus</taxon>
    </lineage>
</organism>
<dbReference type="RefSeq" id="WP_204822332.1">
    <property type="nucleotide sequence ID" value="NZ_JANHOF010000030.1"/>
</dbReference>
<comment type="caution">
    <text evidence="7">The sequence shown here is derived from an EMBL/GenBank/DDBJ whole genome shotgun (WGS) entry which is preliminary data.</text>
</comment>
<evidence type="ECO:0000313" key="7">
    <source>
        <dbReference type="EMBL" id="MFC0392571.1"/>
    </source>
</evidence>
<dbReference type="PRINTS" id="PR00032">
    <property type="entry name" value="HTHARAC"/>
</dbReference>
<dbReference type="PROSITE" id="PS01124">
    <property type="entry name" value="HTH_ARAC_FAMILY_2"/>
    <property type="match status" value="1"/>
</dbReference>
<sequence length="559" mass="64284">MYNIMIVDDEPKIVDMLYEHLMEWRMVELEVYRAYTAFEALETIERTKIHIVLTDINMPGMSGLELQAKISRLWPRCKIIFLTGYNDFEFIQTALRNGAFDFILKIEDDEAIIAAINKALAKLQSDMALEQYMFQAEQQLKTALPSLQKEFIWSLLQGELSSGQITQERFRELRLPLNPELGILLIAGRVDRWPDEISPSDKTLFTYAIDNIAAEYLGTSCTVYCSHHFSNLIWLIQPSSEMEGLSGWKECAIFVYGMLSDIQVTLEKLTKLPVSLAVSSAAHDWPDVPVQYLKLQQLLWQGFGLDKEIILQDQSLPAQSIDTKIGEDKSKQEIVLLLRKAKSLQDYLESGQRERYFELYAQISFMAHELSKTMGYNGYLAEIQLALTSVLLSYINQAGLLHSESLNMQLEPLLGKSSFHSWKEADLYFARLAEHLFSTQGSEQMDRTTRIVAIVNQYIDQHVDTSLSLDILADQVYLHPAYLSRLYKQATGRRLSDYIKDVRIQKAKELLADQKLKVHEVAARVGFETSYYFSKVFKKEMNLTPQEYRDRCGSIDMKS</sequence>
<dbReference type="InterPro" id="IPR018062">
    <property type="entry name" value="HTH_AraC-typ_CS"/>
</dbReference>
<evidence type="ECO:0000256" key="1">
    <source>
        <dbReference type="ARBA" id="ARBA00023015"/>
    </source>
</evidence>
<keyword evidence="4" id="KW-0597">Phosphoprotein</keyword>
<evidence type="ECO:0000259" key="6">
    <source>
        <dbReference type="PROSITE" id="PS50110"/>
    </source>
</evidence>
<evidence type="ECO:0000256" key="2">
    <source>
        <dbReference type="ARBA" id="ARBA00023125"/>
    </source>
</evidence>
<evidence type="ECO:0000256" key="4">
    <source>
        <dbReference type="PROSITE-ProRule" id="PRU00169"/>
    </source>
</evidence>
<keyword evidence="3" id="KW-0804">Transcription</keyword>
<dbReference type="EMBL" id="JBHLVF010000018">
    <property type="protein sequence ID" value="MFC0392571.1"/>
    <property type="molecule type" value="Genomic_DNA"/>
</dbReference>
<feature type="domain" description="Response regulatory" evidence="6">
    <location>
        <begin position="3"/>
        <end position="120"/>
    </location>
</feature>
<dbReference type="SMART" id="SM00342">
    <property type="entry name" value="HTH_ARAC"/>
    <property type="match status" value="1"/>
</dbReference>
<keyword evidence="8" id="KW-1185">Reference proteome</keyword>
<dbReference type="Pfam" id="PF00072">
    <property type="entry name" value="Response_reg"/>
    <property type="match status" value="1"/>
</dbReference>
<dbReference type="Proteomes" id="UP001589818">
    <property type="component" value="Unassembled WGS sequence"/>
</dbReference>
<reference evidence="7 8" key="1">
    <citation type="submission" date="2024-09" db="EMBL/GenBank/DDBJ databases">
        <authorList>
            <person name="Sun Q."/>
            <person name="Mori K."/>
        </authorList>
    </citation>
    <scope>NUCLEOTIDE SEQUENCE [LARGE SCALE GENOMIC DNA]</scope>
    <source>
        <strain evidence="7 8">CCM 4839</strain>
    </source>
</reference>
<dbReference type="CDD" id="cd17536">
    <property type="entry name" value="REC_YesN-like"/>
    <property type="match status" value="1"/>
</dbReference>
<feature type="modified residue" description="4-aspartylphosphate" evidence="4">
    <location>
        <position position="55"/>
    </location>
</feature>
<dbReference type="InterPro" id="IPR018060">
    <property type="entry name" value="HTH_AraC"/>
</dbReference>
<gene>
    <name evidence="7" type="ORF">ACFFJ8_14455</name>
</gene>
<dbReference type="PROSITE" id="PS50110">
    <property type="entry name" value="RESPONSE_REGULATORY"/>
    <property type="match status" value="1"/>
</dbReference>
<dbReference type="SMART" id="SM00448">
    <property type="entry name" value="REC"/>
    <property type="match status" value="1"/>
</dbReference>
<accession>A0ABV6J9N7</accession>
<dbReference type="Gene3D" id="3.40.50.2300">
    <property type="match status" value="1"/>
</dbReference>
<evidence type="ECO:0000256" key="3">
    <source>
        <dbReference type="ARBA" id="ARBA00023163"/>
    </source>
</evidence>
<dbReference type="Pfam" id="PF12833">
    <property type="entry name" value="HTH_18"/>
    <property type="match status" value="1"/>
</dbReference>
<dbReference type="InterPro" id="IPR001789">
    <property type="entry name" value="Sig_transdc_resp-reg_receiver"/>
</dbReference>
<dbReference type="Gene3D" id="1.10.10.60">
    <property type="entry name" value="Homeodomain-like"/>
    <property type="match status" value="2"/>
</dbReference>
<keyword evidence="1" id="KW-0805">Transcription regulation</keyword>
<dbReference type="PROSITE" id="PS00041">
    <property type="entry name" value="HTH_ARAC_FAMILY_1"/>
    <property type="match status" value="1"/>
</dbReference>
<dbReference type="PANTHER" id="PTHR43280">
    <property type="entry name" value="ARAC-FAMILY TRANSCRIPTIONAL REGULATOR"/>
    <property type="match status" value="1"/>
</dbReference>
<dbReference type="InterPro" id="IPR011006">
    <property type="entry name" value="CheY-like_superfamily"/>
</dbReference>
<dbReference type="PANTHER" id="PTHR43280:SF2">
    <property type="entry name" value="HTH-TYPE TRANSCRIPTIONAL REGULATOR EXSA"/>
    <property type="match status" value="1"/>
</dbReference>
<keyword evidence="2" id="KW-0238">DNA-binding</keyword>
<dbReference type="InterPro" id="IPR020449">
    <property type="entry name" value="Tscrpt_reg_AraC-type_HTH"/>
</dbReference>
<dbReference type="InterPro" id="IPR009057">
    <property type="entry name" value="Homeodomain-like_sf"/>
</dbReference>
<evidence type="ECO:0000259" key="5">
    <source>
        <dbReference type="PROSITE" id="PS01124"/>
    </source>
</evidence>